<keyword evidence="2" id="KW-1185">Reference proteome</keyword>
<evidence type="ECO:0000313" key="1">
    <source>
        <dbReference type="EMBL" id="GAN07005.1"/>
    </source>
</evidence>
<proteinExistence type="predicted"/>
<dbReference type="EMBL" id="DF836433">
    <property type="protein sequence ID" value="GAN07005.1"/>
    <property type="molecule type" value="Genomic_DNA"/>
</dbReference>
<gene>
    <name evidence="1" type="ORF">MAM1_0144c06495</name>
</gene>
<protein>
    <submittedName>
        <fullName evidence="1">Uncharacterized protein</fullName>
    </submittedName>
</protein>
<organism evidence="1">
    <name type="scientific">Mucor ambiguus</name>
    <dbReference type="NCBI Taxonomy" id="91626"/>
    <lineage>
        <taxon>Eukaryota</taxon>
        <taxon>Fungi</taxon>
        <taxon>Fungi incertae sedis</taxon>
        <taxon>Mucoromycota</taxon>
        <taxon>Mucoromycotina</taxon>
        <taxon>Mucoromycetes</taxon>
        <taxon>Mucorales</taxon>
        <taxon>Mucorineae</taxon>
        <taxon>Mucoraceae</taxon>
        <taxon>Mucor</taxon>
    </lineage>
</organism>
<dbReference type="OrthoDB" id="2290055at2759"/>
<accession>A0A0C9LVL9</accession>
<reference evidence="1" key="1">
    <citation type="submission" date="2014-09" db="EMBL/GenBank/DDBJ databases">
        <title>Draft genome sequence of an oleaginous Mucoromycotina fungus Mucor ambiguus NBRC6742.</title>
        <authorList>
            <person name="Takeda I."/>
            <person name="Yamane N."/>
            <person name="Morita T."/>
            <person name="Tamano K."/>
            <person name="Machida M."/>
            <person name="Baker S."/>
            <person name="Koike H."/>
        </authorList>
    </citation>
    <scope>NUCLEOTIDE SEQUENCE</scope>
    <source>
        <strain evidence="1">NBRC 6742</strain>
    </source>
</reference>
<sequence>MNLEAEFRVELNGWLEYEKKYNSSFQREKLPASDRLLGQLFESLELTLSYYNHSPEALMALHNNAVDFRMVNFPNAIDHYILYHICEHFDLHKYTTLELWEMEAQDALYFIMRTADATNKPLRHLHPLLFKLIQKNAHFNSITDQKLQQFIVDQIKVDDKTDIAVATHYLPAILQTLHDYILENTQLAKTEPDQARIAQNSTHRLSWFASSIPYLIMKKHPNITISEGCYSLIRSIFLLKGTPLPSYMREIPEPETIAIPIQTCQNARVQQHDLKYDWNKLMKQQDTNMTPHQQAFLVICWHLQSKCLVTSTQLLNNPDEKSGFDRLEEWIREKIAKNDVVKCQLWCIFNIRNRASFWKSTLKVVVQFMDLWIRDVVDTKCADIFANLITKEDLMNLCLLLETCIAKVHDKDDLLHLRDDILKQRREADDIHLPTFGSIDLWNISFESDLIKVCNQITIDDDNGGSYGHDTADDIIMKLIKLSIIWPYEVVRQLVLACVRNKNQFRAIIPILNMLGNLCTFRKSSSCSSLLLTVIRDTVSMLLESNDLLSNQQNIAQFIRSCLSNAMPDQPTRMLLDLPEILNDFVLSPLVQFTLKPTAINIQLIQFNLYLLDSFCQYNHDNDSGWQHVKTTHAPLNKSDLPAVLYCSSETFVHCLTFIMDLREQDEKHGVRLQDWDAALNYIDKFTLIILYGLTAVPSQFRALQHYFETSLTDFGWETQLLWYPIIRHRSLRIPAPFFRITGALNGIFEIGNAEYNVQESTEGWQCLFKACKLSTELTDNLFQHQIQWEYNLLLLWKHPVESEILRNGLEHALHPRSSLSVSSEYPKLLNYFLHKLFNSFDFYPVLQDERYYTNKAMMPIISQLSRHQVQLLKPKETVTEAKDNKQDVYYLSCLIKVIQDITHWGSISKDGQASSYNKLKERLNQEAKTDNTNMECYSYPLLNTEKLRSDRALAILTLYHLSSVDVDEAQLEVIQRLLVQIVEGLVDMESRQQFERMIQQQPKKRIANYKKKSKVNDSRCKKMRLRPIISSEEAALLQPALLTQQAHFGLSRALVVNNAIALKCSLKI</sequence>
<dbReference type="AlphaFoldDB" id="A0A0C9LVL9"/>
<evidence type="ECO:0000313" key="2">
    <source>
        <dbReference type="Proteomes" id="UP000053815"/>
    </source>
</evidence>
<name>A0A0C9LVL9_9FUNG</name>
<dbReference type="Proteomes" id="UP000053815">
    <property type="component" value="Unassembled WGS sequence"/>
</dbReference>